<keyword evidence="1" id="KW-0472">Membrane</keyword>
<feature type="transmembrane region" description="Helical" evidence="1">
    <location>
        <begin position="53"/>
        <end position="72"/>
    </location>
</feature>
<sequence length="132" mass="15005">MKQNPTNTTLSSTEQLLKQHLVNAAEPDRPLSWQEVAAQLPPERQPRRRQWRWPLWFAPLAAAAAVAWVMVLQPQPTLQHAPDMTPMLLASNYSLDAVDQQIQQAYLKGADEAEIAILWQRRAELTAQETQS</sequence>
<reference evidence="3" key="1">
    <citation type="journal article" date="2018" name="Front. Microbiol.">
        <title>Genome-Based Analysis Reveals the Taxonomy and Diversity of the Family Idiomarinaceae.</title>
        <authorList>
            <person name="Liu Y."/>
            <person name="Lai Q."/>
            <person name="Shao Z."/>
        </authorList>
    </citation>
    <scope>NUCLEOTIDE SEQUENCE [LARGE SCALE GENOMIC DNA]</scope>
    <source>
        <strain evidence="3">CVS-6</strain>
    </source>
</reference>
<keyword evidence="1" id="KW-0812">Transmembrane</keyword>
<accession>A0A432YM93</accession>
<gene>
    <name evidence="2" type="ORF">CWI71_04455</name>
</gene>
<evidence type="ECO:0000313" key="3">
    <source>
        <dbReference type="Proteomes" id="UP000288259"/>
    </source>
</evidence>
<comment type="caution">
    <text evidence="2">The sequence shown here is derived from an EMBL/GenBank/DDBJ whole genome shotgun (WGS) entry which is preliminary data.</text>
</comment>
<keyword evidence="1" id="KW-1133">Transmembrane helix</keyword>
<dbReference type="Proteomes" id="UP000288259">
    <property type="component" value="Unassembled WGS sequence"/>
</dbReference>
<dbReference type="EMBL" id="PIPY01000004">
    <property type="protein sequence ID" value="RUO62109.1"/>
    <property type="molecule type" value="Genomic_DNA"/>
</dbReference>
<dbReference type="OrthoDB" id="6241286at2"/>
<keyword evidence="3" id="KW-1185">Reference proteome</keyword>
<evidence type="ECO:0000313" key="2">
    <source>
        <dbReference type="EMBL" id="RUO62109.1"/>
    </source>
</evidence>
<dbReference type="AlphaFoldDB" id="A0A432YM93"/>
<organism evidence="2 3">
    <name type="scientific">Pseudidiomarina insulisalsae</name>
    <dbReference type="NCBI Taxonomy" id="575789"/>
    <lineage>
        <taxon>Bacteria</taxon>
        <taxon>Pseudomonadati</taxon>
        <taxon>Pseudomonadota</taxon>
        <taxon>Gammaproteobacteria</taxon>
        <taxon>Alteromonadales</taxon>
        <taxon>Idiomarinaceae</taxon>
        <taxon>Pseudidiomarina</taxon>
    </lineage>
</organism>
<evidence type="ECO:0000256" key="1">
    <source>
        <dbReference type="SAM" id="Phobius"/>
    </source>
</evidence>
<name>A0A432YM93_9GAMM</name>
<dbReference type="RefSeq" id="WP_126754069.1">
    <property type="nucleotide sequence ID" value="NZ_PIPY01000004.1"/>
</dbReference>
<protein>
    <submittedName>
        <fullName evidence="2">Uncharacterized protein</fullName>
    </submittedName>
</protein>
<proteinExistence type="predicted"/>